<proteinExistence type="predicted"/>
<dbReference type="InterPro" id="IPR043405">
    <property type="entry name" value="Chondromodulin/Tenomodulin"/>
</dbReference>
<feature type="transmembrane region" description="Helical" evidence="9">
    <location>
        <begin position="38"/>
        <end position="64"/>
    </location>
</feature>
<protein>
    <submittedName>
        <fullName evidence="11">Leukocyte cell-derived chemotaxin 1-like</fullName>
    </submittedName>
</protein>
<dbReference type="GO" id="GO:0016525">
    <property type="term" value="P:negative regulation of angiogenesis"/>
    <property type="evidence" value="ECO:0007669"/>
    <property type="project" value="TreeGrafter"/>
</dbReference>
<keyword evidence="7" id="KW-0325">Glycoprotein</keyword>
<evidence type="ECO:0000256" key="9">
    <source>
        <dbReference type="SAM" id="Phobius"/>
    </source>
</evidence>
<evidence type="ECO:0000256" key="5">
    <source>
        <dbReference type="ARBA" id="ARBA00022989"/>
    </source>
</evidence>
<organism evidence="10 11">
    <name type="scientific">Clupea harengus</name>
    <name type="common">Atlantic herring</name>
    <dbReference type="NCBI Taxonomy" id="7950"/>
    <lineage>
        <taxon>Eukaryota</taxon>
        <taxon>Metazoa</taxon>
        <taxon>Chordata</taxon>
        <taxon>Craniata</taxon>
        <taxon>Vertebrata</taxon>
        <taxon>Euteleostomi</taxon>
        <taxon>Actinopterygii</taxon>
        <taxon>Neopterygii</taxon>
        <taxon>Teleostei</taxon>
        <taxon>Clupei</taxon>
        <taxon>Clupeiformes</taxon>
        <taxon>Clupeoidei</taxon>
        <taxon>Clupeidae</taxon>
        <taxon>Clupea</taxon>
    </lineage>
</organism>
<name>A0A8M1KA17_CLUHA</name>
<dbReference type="Proteomes" id="UP000515152">
    <property type="component" value="Chromosome 2"/>
</dbReference>
<dbReference type="PANTHER" id="PTHR14064:SF6">
    <property type="entry name" value="LEUKOCYTE CELL-DERIVED CHEMOTAXIN 1"/>
    <property type="match status" value="1"/>
</dbReference>
<evidence type="ECO:0000256" key="1">
    <source>
        <dbReference type="ARBA" id="ARBA00004239"/>
    </source>
</evidence>
<evidence type="ECO:0000256" key="6">
    <source>
        <dbReference type="ARBA" id="ARBA00023136"/>
    </source>
</evidence>
<reference evidence="11" key="1">
    <citation type="submission" date="2025-08" db="UniProtKB">
        <authorList>
            <consortium name="RefSeq"/>
        </authorList>
    </citation>
    <scope>IDENTIFICATION</scope>
</reference>
<evidence type="ECO:0000313" key="11">
    <source>
        <dbReference type="RefSeq" id="XP_042559078.1"/>
    </source>
</evidence>
<keyword evidence="5 9" id="KW-1133">Transmembrane helix</keyword>
<dbReference type="GO" id="GO:0005576">
    <property type="term" value="C:extracellular region"/>
    <property type="evidence" value="ECO:0007669"/>
    <property type="project" value="UniProtKB-SubCell"/>
</dbReference>
<dbReference type="OrthoDB" id="5985282at2759"/>
<evidence type="ECO:0000313" key="10">
    <source>
        <dbReference type="Proteomes" id="UP000515152"/>
    </source>
</evidence>
<evidence type="ECO:0000256" key="7">
    <source>
        <dbReference type="ARBA" id="ARBA00023180"/>
    </source>
</evidence>
<dbReference type="GO" id="GO:0001937">
    <property type="term" value="P:negative regulation of endothelial cell proliferation"/>
    <property type="evidence" value="ECO:0007669"/>
    <property type="project" value="TreeGrafter"/>
</dbReference>
<evidence type="ECO:0000256" key="8">
    <source>
        <dbReference type="ARBA" id="ARBA00037847"/>
    </source>
</evidence>
<comment type="subcellular location">
    <subcellularLocation>
        <location evidence="8">Endomembrane system</location>
        <topology evidence="8">Single-pass membrane protein</topology>
    </subcellularLocation>
    <subcellularLocation>
        <location evidence="1">Secreted</location>
        <location evidence="1">Extracellular space</location>
    </subcellularLocation>
</comment>
<sequence>MEESSDKIPFTKVCPVDPEKGFSPALAATLKPHSTSCFWRIGTIALIASTTLMLLGAIGGLYLWKVSDKNVYNIHYSVSINGKIEGGSMEIDSENNLERFKIGSGDEEAVEIHDFQIGSISDFILDLILFPIR</sequence>
<keyword evidence="3" id="KW-0165">Cleavage on pair of basic residues</keyword>
<dbReference type="GO" id="GO:0012505">
    <property type="term" value="C:endomembrane system"/>
    <property type="evidence" value="ECO:0007669"/>
    <property type="project" value="UniProtKB-SubCell"/>
</dbReference>
<keyword evidence="4 9" id="KW-0812">Transmembrane</keyword>
<accession>A0A8M1KA17</accession>
<dbReference type="GeneID" id="105898064"/>
<keyword evidence="10" id="KW-1185">Reference proteome</keyword>
<evidence type="ECO:0000256" key="4">
    <source>
        <dbReference type="ARBA" id="ARBA00022692"/>
    </source>
</evidence>
<keyword evidence="6 9" id="KW-0472">Membrane</keyword>
<evidence type="ECO:0000256" key="2">
    <source>
        <dbReference type="ARBA" id="ARBA00022525"/>
    </source>
</evidence>
<dbReference type="PANTHER" id="PTHR14064">
    <property type="entry name" value="CHONDROMODULIN-RELATED"/>
    <property type="match status" value="1"/>
</dbReference>
<keyword evidence="2" id="KW-0964">Secreted</keyword>
<evidence type="ECO:0000256" key="3">
    <source>
        <dbReference type="ARBA" id="ARBA00022685"/>
    </source>
</evidence>
<dbReference type="KEGG" id="char:105898064"/>
<gene>
    <name evidence="11" type="primary">LOC105898064</name>
</gene>
<dbReference type="RefSeq" id="XP_042559078.1">
    <property type="nucleotide sequence ID" value="XM_042703144.1"/>
</dbReference>
<dbReference type="AlphaFoldDB" id="A0A8M1KA17"/>